<dbReference type="InterPro" id="IPR003695">
    <property type="entry name" value="Ppx_GppA_N"/>
</dbReference>
<dbReference type="InterPro" id="IPR050273">
    <property type="entry name" value="GppA/Ppx_hydrolase"/>
</dbReference>
<gene>
    <name evidence="2" type="ORF">DDIC_03115</name>
</gene>
<evidence type="ECO:0000313" key="3">
    <source>
        <dbReference type="Proteomes" id="UP000297065"/>
    </source>
</evidence>
<reference evidence="2 3" key="1">
    <citation type="submission" date="2019-02" db="EMBL/GenBank/DDBJ databases">
        <title>Complete Genome Sequence of Desulfovibrio desulfuricans IC1, a Sulfonate Utilizing Anaerobe.</title>
        <authorList>
            <person name="Day L.A."/>
            <person name="De Leon K.B."/>
            <person name="Wall J.D."/>
        </authorList>
    </citation>
    <scope>NUCLEOTIDE SEQUENCE [LARGE SCALE GENOMIC DNA]</scope>
    <source>
        <strain evidence="2 3">IC1</strain>
    </source>
</reference>
<dbReference type="AlphaFoldDB" id="A0A4P7UJA3"/>
<dbReference type="EMBL" id="CP036295">
    <property type="protein sequence ID" value="QCC84884.1"/>
    <property type="molecule type" value="Genomic_DNA"/>
</dbReference>
<organism evidence="2 3">
    <name type="scientific">Desulfovibrio desulfuricans</name>
    <dbReference type="NCBI Taxonomy" id="876"/>
    <lineage>
        <taxon>Bacteria</taxon>
        <taxon>Pseudomonadati</taxon>
        <taxon>Thermodesulfobacteriota</taxon>
        <taxon>Desulfovibrionia</taxon>
        <taxon>Desulfovibrionales</taxon>
        <taxon>Desulfovibrionaceae</taxon>
        <taxon>Desulfovibrio</taxon>
    </lineage>
</organism>
<dbReference type="GO" id="GO:0016462">
    <property type="term" value="F:pyrophosphatase activity"/>
    <property type="evidence" value="ECO:0007669"/>
    <property type="project" value="TreeGrafter"/>
</dbReference>
<feature type="domain" description="Ppx/GppA phosphatase N-terminal" evidence="1">
    <location>
        <begin position="42"/>
        <end position="291"/>
    </location>
</feature>
<protein>
    <recommendedName>
        <fullName evidence="1">Ppx/GppA phosphatase N-terminal domain-containing protein</fullName>
    </recommendedName>
</protein>
<evidence type="ECO:0000259" key="1">
    <source>
        <dbReference type="Pfam" id="PF02541"/>
    </source>
</evidence>
<dbReference type="PANTHER" id="PTHR30005">
    <property type="entry name" value="EXOPOLYPHOSPHATASE"/>
    <property type="match status" value="1"/>
</dbReference>
<evidence type="ECO:0000313" key="2">
    <source>
        <dbReference type="EMBL" id="QCC84884.1"/>
    </source>
</evidence>
<dbReference type="CDD" id="cd24006">
    <property type="entry name" value="ASKHA_NBD_PPX_GppA"/>
    <property type="match status" value="1"/>
</dbReference>
<name>A0A4P7UJA3_DESDE</name>
<dbReference type="OrthoDB" id="9793035at2"/>
<dbReference type="PANTHER" id="PTHR30005:SF0">
    <property type="entry name" value="RETROGRADE REGULATION PROTEIN 2"/>
    <property type="match status" value="1"/>
</dbReference>
<dbReference type="SUPFAM" id="SSF53067">
    <property type="entry name" value="Actin-like ATPase domain"/>
    <property type="match status" value="2"/>
</dbReference>
<proteinExistence type="predicted"/>
<dbReference type="Gene3D" id="3.30.420.150">
    <property type="entry name" value="Exopolyphosphatase. Domain 2"/>
    <property type="match status" value="1"/>
</dbReference>
<dbReference type="Proteomes" id="UP000297065">
    <property type="component" value="Chromosome"/>
</dbReference>
<dbReference type="Pfam" id="PF02541">
    <property type="entry name" value="Ppx-GppA"/>
    <property type="match status" value="1"/>
</dbReference>
<dbReference type="Gene3D" id="3.30.420.40">
    <property type="match status" value="1"/>
</dbReference>
<sequence length="306" mass="33534">MKPSMLAAVDVGSNAIRFLISNVEELTPDKPVKKNAYLRIPIRLGTDVFLYGAISEQKQTAFLDAMTGVAHIMRAYGVDHYRICATSAMRDAANGQDIMNLVREKTGLRIDIITGLEEAQILFNANALARYTDVNSALYVDVGGGSTEVVALRDGKLQEAFSFQLGTVRILANAVDPAEKERFRTEMRRLGQTYAPECVIASGGNINKVSKLLEKRDGKPVGAPELRALYKDLLGLALEERMEKYGLNAYRADVIVPALDIFLGVVDMSGAKQMVIPKIGLVDGIIRHMWLNADNLADRACPKAPH</sequence>
<dbReference type="RefSeq" id="WP_136399098.1">
    <property type="nucleotide sequence ID" value="NZ_CP036295.1"/>
</dbReference>
<dbReference type="InterPro" id="IPR043129">
    <property type="entry name" value="ATPase_NBD"/>
</dbReference>
<accession>A0A4P7UJA3</accession>